<feature type="compositionally biased region" description="Basic and acidic residues" evidence="3">
    <location>
        <begin position="67"/>
        <end position="79"/>
    </location>
</feature>
<evidence type="ECO:0000313" key="5">
    <source>
        <dbReference type="EMBL" id="GMH03960.1"/>
    </source>
</evidence>
<dbReference type="AlphaFoldDB" id="A0AAD3XGS9"/>
<protein>
    <recommendedName>
        <fullName evidence="4">K Homology domain-containing protein</fullName>
    </recommendedName>
</protein>
<evidence type="ECO:0000313" key="6">
    <source>
        <dbReference type="Proteomes" id="UP001279734"/>
    </source>
</evidence>
<keyword evidence="6" id="KW-1185">Reference proteome</keyword>
<dbReference type="Proteomes" id="UP001279734">
    <property type="component" value="Unassembled WGS sequence"/>
</dbReference>
<evidence type="ECO:0000256" key="3">
    <source>
        <dbReference type="SAM" id="MobiDB-lite"/>
    </source>
</evidence>
<dbReference type="SMART" id="SM00322">
    <property type="entry name" value="KH"/>
    <property type="match status" value="2"/>
</dbReference>
<comment type="caution">
    <text evidence="5">The sequence shown here is derived from an EMBL/GenBank/DDBJ whole genome shotgun (WGS) entry which is preliminary data.</text>
</comment>
<evidence type="ECO:0000259" key="4">
    <source>
        <dbReference type="SMART" id="SM00322"/>
    </source>
</evidence>
<dbReference type="InterPro" id="IPR036612">
    <property type="entry name" value="KH_dom_type_1_sf"/>
</dbReference>
<feature type="region of interest" description="Disordered" evidence="3">
    <location>
        <begin position="697"/>
        <end position="768"/>
    </location>
</feature>
<dbReference type="PROSITE" id="PS50084">
    <property type="entry name" value="KH_TYPE_1"/>
    <property type="match status" value="2"/>
</dbReference>
<organism evidence="5 6">
    <name type="scientific">Nepenthes gracilis</name>
    <name type="common">Slender pitcher plant</name>
    <dbReference type="NCBI Taxonomy" id="150966"/>
    <lineage>
        <taxon>Eukaryota</taxon>
        <taxon>Viridiplantae</taxon>
        <taxon>Streptophyta</taxon>
        <taxon>Embryophyta</taxon>
        <taxon>Tracheophyta</taxon>
        <taxon>Spermatophyta</taxon>
        <taxon>Magnoliopsida</taxon>
        <taxon>eudicotyledons</taxon>
        <taxon>Gunneridae</taxon>
        <taxon>Pentapetalae</taxon>
        <taxon>Caryophyllales</taxon>
        <taxon>Nepenthaceae</taxon>
        <taxon>Nepenthes</taxon>
    </lineage>
</organism>
<feature type="compositionally biased region" description="Polar residues" evidence="3">
    <location>
        <begin position="403"/>
        <end position="419"/>
    </location>
</feature>
<feature type="compositionally biased region" description="Polar residues" evidence="3">
    <location>
        <begin position="727"/>
        <end position="757"/>
    </location>
</feature>
<keyword evidence="2" id="KW-0694">RNA-binding</keyword>
<sequence>MAEEEVLVVCPSASVDNQKRRQEDLQPEAPEPAILEEHKVVESNLEMDCERKDEKLPVEVVPDTIEVKRPRLDDKHEGSACENESQAEKRAKLAEENAEEISTDNPFENEQHSPQEAVQEVHEAQPATETEHKEDAQLSFADNSQLDEAQPPCSENNPLEDTEKPPQDQLHELAVELPRLGDFTSGKHNPESTTQIISREMEVPNNKVGVLIGKAGDTIRFLQYNSGAKIQITRDADADPCSTTRAVVLVGMPENINKAEKLIKDLIAKADAGASPSLGARGFTMTVAAGAEEEIQIQVPNKKVGIIIGKGGDTIKSLQTRSGARIQLIPLHFPDGNKSKERTVRVSGDRKQVETARELIKEVMNQPVRSSSLSSSYNQQAHRPRGPAGTPPWAGLTPPGQPYGNQQRWPHPSQNQQYPPSYGHYPSKSCYDSGWGNRPPPMQQGPHLQPHGHGYDYYGGQVSTSATHPTSMDTFHSQANYNYRQPRALAHGHQPTSHSHTAPPRHQSYQAPPAQQLQKQLPYGGHGTSQPGTYLGIAAAEHQGYGYAPPQHQFNKPQLPFYGGQQQGAPPQSYAAAPPAASQPGEMQPYQAPISSVQPYPYASGGLAQSPFASAAPPATYNGHDQPPTELGYPQPGYGLPSGQQATVYAQSAAPAAGAYGHYPPTQQPVSGAAFGYQHGQVDPTYAAAGQVYGASPTGQPAYPQPAAAADTEASHDQSGGYGGVATSGNAPVGYSQSLLPQPQTGFPQPQAQQDASQMYAVAHGAAG</sequence>
<keyword evidence="1" id="KW-0677">Repeat</keyword>
<reference evidence="5" key="1">
    <citation type="submission" date="2023-05" db="EMBL/GenBank/DDBJ databases">
        <title>Nepenthes gracilis genome sequencing.</title>
        <authorList>
            <person name="Fukushima K."/>
        </authorList>
    </citation>
    <scope>NUCLEOTIDE SEQUENCE</scope>
    <source>
        <strain evidence="5">SING2019-196</strain>
    </source>
</reference>
<evidence type="ECO:0000256" key="1">
    <source>
        <dbReference type="ARBA" id="ARBA00022737"/>
    </source>
</evidence>
<feature type="compositionally biased region" description="Basic and acidic residues" evidence="3">
    <location>
        <begin position="86"/>
        <end position="95"/>
    </location>
</feature>
<feature type="domain" description="K Homology" evidence="4">
    <location>
        <begin position="195"/>
        <end position="268"/>
    </location>
</feature>
<dbReference type="EMBL" id="BSYO01000004">
    <property type="protein sequence ID" value="GMH03960.1"/>
    <property type="molecule type" value="Genomic_DNA"/>
</dbReference>
<feature type="region of interest" description="Disordered" evidence="3">
    <location>
        <begin position="1"/>
        <end position="33"/>
    </location>
</feature>
<feature type="compositionally biased region" description="Polar residues" evidence="3">
    <location>
        <begin position="146"/>
        <end position="159"/>
    </location>
</feature>
<dbReference type="InterPro" id="IPR004087">
    <property type="entry name" value="KH_dom"/>
</dbReference>
<dbReference type="PANTHER" id="PTHR10288">
    <property type="entry name" value="KH DOMAIN CONTAINING RNA BINDING PROTEIN"/>
    <property type="match status" value="1"/>
</dbReference>
<dbReference type="GO" id="GO:0003723">
    <property type="term" value="F:RNA binding"/>
    <property type="evidence" value="ECO:0007669"/>
    <property type="project" value="UniProtKB-UniRule"/>
</dbReference>
<feature type="region of interest" description="Disordered" evidence="3">
    <location>
        <begin position="146"/>
        <end position="165"/>
    </location>
</feature>
<feature type="region of interest" description="Disordered" evidence="3">
    <location>
        <begin position="489"/>
        <end position="529"/>
    </location>
</feature>
<dbReference type="SUPFAM" id="SSF54791">
    <property type="entry name" value="Eukaryotic type KH-domain (KH-domain type I)"/>
    <property type="match status" value="2"/>
</dbReference>
<feature type="compositionally biased region" description="Basic and acidic residues" evidence="3">
    <location>
        <begin position="109"/>
        <end position="136"/>
    </location>
</feature>
<evidence type="ECO:0000256" key="2">
    <source>
        <dbReference type="PROSITE-ProRule" id="PRU00117"/>
    </source>
</evidence>
<feature type="compositionally biased region" description="Low complexity" evidence="3">
    <location>
        <begin position="562"/>
        <end position="585"/>
    </location>
</feature>
<dbReference type="Pfam" id="PF00013">
    <property type="entry name" value="KH_1"/>
    <property type="match status" value="2"/>
</dbReference>
<feature type="domain" description="K Homology" evidence="4">
    <location>
        <begin position="291"/>
        <end position="365"/>
    </location>
</feature>
<dbReference type="InterPro" id="IPR004088">
    <property type="entry name" value="KH_dom_type_1"/>
</dbReference>
<proteinExistence type="predicted"/>
<feature type="region of interest" description="Disordered" evidence="3">
    <location>
        <begin position="434"/>
        <end position="454"/>
    </location>
</feature>
<dbReference type="CDD" id="cd00105">
    <property type="entry name" value="KH-I"/>
    <property type="match status" value="1"/>
</dbReference>
<dbReference type="Gene3D" id="3.30.1370.10">
    <property type="entry name" value="K Homology domain, type 1"/>
    <property type="match status" value="2"/>
</dbReference>
<accession>A0AAD3XGS9</accession>
<feature type="region of interest" description="Disordered" evidence="3">
    <location>
        <begin position="546"/>
        <end position="588"/>
    </location>
</feature>
<feature type="compositionally biased region" description="Low complexity" evidence="3">
    <location>
        <begin position="510"/>
        <end position="522"/>
    </location>
</feature>
<feature type="compositionally biased region" description="Low complexity" evidence="3">
    <location>
        <begin position="700"/>
        <end position="710"/>
    </location>
</feature>
<feature type="region of interest" description="Disordered" evidence="3">
    <location>
        <begin position="614"/>
        <end position="637"/>
    </location>
</feature>
<feature type="region of interest" description="Disordered" evidence="3">
    <location>
        <begin position="361"/>
        <end position="421"/>
    </location>
</feature>
<name>A0AAD3XGS9_NEPGR</name>
<feature type="region of interest" description="Disordered" evidence="3">
    <location>
        <begin position="67"/>
        <end position="137"/>
    </location>
</feature>
<gene>
    <name evidence="5" type="ORF">Nepgr_005799</name>
</gene>